<evidence type="ECO:0000313" key="2">
    <source>
        <dbReference type="EMBL" id="CAJ1070682.1"/>
    </source>
</evidence>
<organism evidence="2 3">
    <name type="scientific">Xyrichtys novacula</name>
    <name type="common">Pearly razorfish</name>
    <name type="synonym">Hemipteronotus novacula</name>
    <dbReference type="NCBI Taxonomy" id="13765"/>
    <lineage>
        <taxon>Eukaryota</taxon>
        <taxon>Metazoa</taxon>
        <taxon>Chordata</taxon>
        <taxon>Craniata</taxon>
        <taxon>Vertebrata</taxon>
        <taxon>Euteleostomi</taxon>
        <taxon>Actinopterygii</taxon>
        <taxon>Neopterygii</taxon>
        <taxon>Teleostei</taxon>
        <taxon>Neoteleostei</taxon>
        <taxon>Acanthomorphata</taxon>
        <taxon>Eupercaria</taxon>
        <taxon>Labriformes</taxon>
        <taxon>Labridae</taxon>
        <taxon>Xyrichtys</taxon>
    </lineage>
</organism>
<dbReference type="EMBL" id="OY660876">
    <property type="protein sequence ID" value="CAJ1070682.1"/>
    <property type="molecule type" value="Genomic_DNA"/>
</dbReference>
<sequence length="52" mass="5620">MGGATQGRRAQGDKPTLKPPGSGIKTVKTRRPAFTHRCLDLTTSSKREDRPG</sequence>
<accession>A0AAV1GEQ0</accession>
<evidence type="ECO:0000256" key="1">
    <source>
        <dbReference type="SAM" id="MobiDB-lite"/>
    </source>
</evidence>
<dbReference type="AlphaFoldDB" id="A0AAV1GEQ0"/>
<name>A0AAV1GEQ0_XYRNO</name>
<reference evidence="2" key="1">
    <citation type="submission" date="2023-08" db="EMBL/GenBank/DDBJ databases">
        <authorList>
            <person name="Alioto T."/>
            <person name="Alioto T."/>
            <person name="Gomez Garrido J."/>
        </authorList>
    </citation>
    <scope>NUCLEOTIDE SEQUENCE</scope>
</reference>
<evidence type="ECO:0000313" key="3">
    <source>
        <dbReference type="Proteomes" id="UP001178508"/>
    </source>
</evidence>
<proteinExistence type="predicted"/>
<protein>
    <submittedName>
        <fullName evidence="2">Uncharacterized protein</fullName>
    </submittedName>
</protein>
<feature type="region of interest" description="Disordered" evidence="1">
    <location>
        <begin position="1"/>
        <end position="52"/>
    </location>
</feature>
<keyword evidence="3" id="KW-1185">Reference proteome</keyword>
<gene>
    <name evidence="2" type="ORF">XNOV1_A009233</name>
</gene>
<dbReference type="Proteomes" id="UP001178508">
    <property type="component" value="Chromosome 13"/>
</dbReference>